<evidence type="ECO:0000256" key="17">
    <source>
        <dbReference type="ARBA" id="ARBA00023328"/>
    </source>
</evidence>
<dbReference type="PROSITE" id="PS50082">
    <property type="entry name" value="WD_REPEATS_2"/>
    <property type="match status" value="1"/>
</dbReference>
<evidence type="ECO:0000256" key="11">
    <source>
        <dbReference type="ARBA" id="ARBA00022838"/>
    </source>
</evidence>
<dbReference type="GO" id="GO:0015031">
    <property type="term" value="P:protein transport"/>
    <property type="evidence" value="ECO:0007669"/>
    <property type="project" value="UniProtKB-KW"/>
</dbReference>
<keyword evidence="6" id="KW-0132">Cell division</keyword>
<dbReference type="FunFam" id="2.130.10.10:FF:000168">
    <property type="entry name" value="Nucleoporin Nup37"/>
    <property type="match status" value="1"/>
</dbReference>
<keyword evidence="24" id="KW-1185">Reference proteome</keyword>
<evidence type="ECO:0000256" key="18">
    <source>
        <dbReference type="ARBA" id="ARBA00053706"/>
    </source>
</evidence>
<feature type="repeat" description="WD" evidence="22">
    <location>
        <begin position="121"/>
        <end position="163"/>
    </location>
</feature>
<evidence type="ECO:0000256" key="7">
    <source>
        <dbReference type="ARBA" id="ARBA00022737"/>
    </source>
</evidence>
<comment type="subunit">
    <text evidence="19">Component of the Nup107-160 subcomplex of the nuclear pore complex (NPC). The Nup107-160 subcomplex includes NUP160, NUP133, NUP107, NUP98, NUP85, NUP43, NUP37, SEH1 and SEC13.</text>
</comment>
<evidence type="ECO:0000256" key="14">
    <source>
        <dbReference type="ARBA" id="ARBA00023132"/>
    </source>
</evidence>
<evidence type="ECO:0000256" key="3">
    <source>
        <dbReference type="ARBA" id="ARBA00022448"/>
    </source>
</evidence>
<evidence type="ECO:0000256" key="21">
    <source>
        <dbReference type="ARBA" id="ARBA00076652"/>
    </source>
</evidence>
<keyword evidence="16" id="KW-0131">Cell cycle</keyword>
<protein>
    <recommendedName>
        <fullName evidence="20">Nucleoporin Nup37</fullName>
    </recommendedName>
    <alternativeName>
        <fullName evidence="21">Nup107-160 subcomplex subunit Nup37</fullName>
    </alternativeName>
</protein>
<dbReference type="SMART" id="SM00320">
    <property type="entry name" value="WD40"/>
    <property type="match status" value="7"/>
</dbReference>
<dbReference type="InterPro" id="IPR015943">
    <property type="entry name" value="WD40/YVTN_repeat-like_dom_sf"/>
</dbReference>
<dbReference type="Proteomes" id="UP000735302">
    <property type="component" value="Unassembled WGS sequence"/>
</dbReference>
<dbReference type="PANTHER" id="PTHR22806">
    <property type="entry name" value="NUCLEOPORIN NUP37 P37 -RELATED"/>
    <property type="match status" value="1"/>
</dbReference>
<keyword evidence="17" id="KW-0137">Centromere</keyword>
<evidence type="ECO:0000256" key="1">
    <source>
        <dbReference type="ARBA" id="ARBA00004567"/>
    </source>
</evidence>
<dbReference type="InterPro" id="IPR001680">
    <property type="entry name" value="WD40_rpt"/>
</dbReference>
<dbReference type="InterPro" id="IPR036322">
    <property type="entry name" value="WD40_repeat_dom_sf"/>
</dbReference>
<evidence type="ECO:0000256" key="8">
    <source>
        <dbReference type="ARBA" id="ARBA00022776"/>
    </source>
</evidence>
<dbReference type="InterPro" id="IPR037626">
    <property type="entry name" value="NUP37"/>
</dbReference>
<keyword evidence="11" id="KW-0995">Kinetochore</keyword>
<proteinExistence type="predicted"/>
<accession>A0AAV4B1W9</accession>
<comment type="caution">
    <text evidence="23">The sequence shown here is derived from an EMBL/GenBank/DDBJ whole genome shotgun (WGS) entry which is preliminary data.</text>
</comment>
<reference evidence="23 24" key="1">
    <citation type="journal article" date="2021" name="Elife">
        <title>Chloroplast acquisition without the gene transfer in kleptoplastic sea slugs, Plakobranchus ocellatus.</title>
        <authorList>
            <person name="Maeda T."/>
            <person name="Takahashi S."/>
            <person name="Yoshida T."/>
            <person name="Shimamura S."/>
            <person name="Takaki Y."/>
            <person name="Nagai Y."/>
            <person name="Toyoda A."/>
            <person name="Suzuki Y."/>
            <person name="Arimoto A."/>
            <person name="Ishii H."/>
            <person name="Satoh N."/>
            <person name="Nishiyama T."/>
            <person name="Hasebe M."/>
            <person name="Maruyama T."/>
            <person name="Minagawa J."/>
            <person name="Obokata J."/>
            <person name="Shigenobu S."/>
        </authorList>
    </citation>
    <scope>NUCLEOTIDE SEQUENCE [LARGE SCALE GENOMIC DNA]</scope>
</reference>
<evidence type="ECO:0000256" key="2">
    <source>
        <dbReference type="ARBA" id="ARBA00004629"/>
    </source>
</evidence>
<dbReference type="GO" id="GO:0051301">
    <property type="term" value="P:cell division"/>
    <property type="evidence" value="ECO:0007669"/>
    <property type="project" value="UniProtKB-KW"/>
</dbReference>
<dbReference type="GO" id="GO:0051028">
    <property type="term" value="P:mRNA transport"/>
    <property type="evidence" value="ECO:0007669"/>
    <property type="project" value="UniProtKB-KW"/>
</dbReference>
<dbReference type="AlphaFoldDB" id="A0AAV4B1W9"/>
<keyword evidence="5 22" id="KW-0853">WD repeat</keyword>
<evidence type="ECO:0000256" key="12">
    <source>
        <dbReference type="ARBA" id="ARBA00022927"/>
    </source>
</evidence>
<keyword evidence="13" id="KW-0811">Translocation</keyword>
<dbReference type="Gene3D" id="2.130.10.10">
    <property type="entry name" value="YVTN repeat-like/Quinoprotein amine dehydrogenase"/>
    <property type="match status" value="1"/>
</dbReference>
<evidence type="ECO:0000313" key="23">
    <source>
        <dbReference type="EMBL" id="GFO12359.1"/>
    </source>
</evidence>
<organism evidence="23 24">
    <name type="scientific">Plakobranchus ocellatus</name>
    <dbReference type="NCBI Taxonomy" id="259542"/>
    <lineage>
        <taxon>Eukaryota</taxon>
        <taxon>Metazoa</taxon>
        <taxon>Spiralia</taxon>
        <taxon>Lophotrochozoa</taxon>
        <taxon>Mollusca</taxon>
        <taxon>Gastropoda</taxon>
        <taxon>Heterobranchia</taxon>
        <taxon>Euthyneura</taxon>
        <taxon>Panpulmonata</taxon>
        <taxon>Sacoglossa</taxon>
        <taxon>Placobranchoidea</taxon>
        <taxon>Plakobranchidae</taxon>
        <taxon>Plakobranchus</taxon>
    </lineage>
</organism>
<gene>
    <name evidence="23" type="ORF">PoB_003886400</name>
</gene>
<evidence type="ECO:0000256" key="15">
    <source>
        <dbReference type="ARBA" id="ARBA00023242"/>
    </source>
</evidence>
<dbReference type="Pfam" id="PF00400">
    <property type="entry name" value="WD40"/>
    <property type="match status" value="1"/>
</dbReference>
<evidence type="ECO:0000256" key="9">
    <source>
        <dbReference type="ARBA" id="ARBA00022816"/>
    </source>
</evidence>
<evidence type="ECO:0000256" key="5">
    <source>
        <dbReference type="ARBA" id="ARBA00022574"/>
    </source>
</evidence>
<sequence>MPSETTDGSSTCVIPCAGTVQCVEFSPFEWSSQLLAVGTSSSGVSVYSCRFQEEGSEIKGNIEYTRLKDFPMKCSPLCIAWSPQTSLHVLPKIMSFAVASDDRTLKVFASDMNSSNSMKILWGHKGFVNALTFDPSEGIHLASTGDDMTCRVWTVVDAQQAFLFQLTSPGMAVAWHSDEPYKLMVAQKDGLIRFFSLHNQQPIQSLSCGQGPLLSADWSRHNNLLVGAVSGSDWLVFDVSSSSLPIERRPAHAEGARLFRWSRCHESLVATCGRPGRQLKVFNTRHQQEHVNTSLKVAYSLSWHLTLPILAVGGDKAVHMWSVKSL</sequence>
<dbReference type="GO" id="GO:0007059">
    <property type="term" value="P:chromosome segregation"/>
    <property type="evidence" value="ECO:0007669"/>
    <property type="project" value="UniProtKB-KW"/>
</dbReference>
<dbReference type="PROSITE" id="PS50294">
    <property type="entry name" value="WD_REPEATS_REGION"/>
    <property type="match status" value="1"/>
</dbReference>
<evidence type="ECO:0000256" key="6">
    <source>
        <dbReference type="ARBA" id="ARBA00022618"/>
    </source>
</evidence>
<keyword evidence="14" id="KW-0906">Nuclear pore complex</keyword>
<evidence type="ECO:0000256" key="20">
    <source>
        <dbReference type="ARBA" id="ARBA00068271"/>
    </source>
</evidence>
<dbReference type="EMBL" id="BLXT01004413">
    <property type="protein sequence ID" value="GFO12359.1"/>
    <property type="molecule type" value="Genomic_DNA"/>
</dbReference>
<dbReference type="GO" id="GO:0031080">
    <property type="term" value="C:nuclear pore outer ring"/>
    <property type="evidence" value="ECO:0007669"/>
    <property type="project" value="InterPro"/>
</dbReference>
<keyword evidence="7" id="KW-0677">Repeat</keyword>
<evidence type="ECO:0000256" key="10">
    <source>
        <dbReference type="ARBA" id="ARBA00022829"/>
    </source>
</evidence>
<comment type="subcellular location">
    <subcellularLocation>
        <location evidence="2">Chromosome</location>
        <location evidence="2">Centromere</location>
        <location evidence="2">Kinetochore</location>
    </subcellularLocation>
    <subcellularLocation>
        <location evidence="1">Nucleus</location>
        <location evidence="1">Nuclear pore complex</location>
    </subcellularLocation>
</comment>
<evidence type="ECO:0000256" key="19">
    <source>
        <dbReference type="ARBA" id="ARBA00062724"/>
    </source>
</evidence>
<evidence type="ECO:0000313" key="24">
    <source>
        <dbReference type="Proteomes" id="UP000735302"/>
    </source>
</evidence>
<evidence type="ECO:0000256" key="22">
    <source>
        <dbReference type="PROSITE-ProRule" id="PRU00221"/>
    </source>
</evidence>
<comment type="function">
    <text evidence="18">Component of the Nup107-160 subcomplex of the nuclear pore complex (NPC). The Nup107-160 subcomplex is required for the assembly of a functional NPC. The Nup107-160 subcomplex is also required for normal kinetochore microtubule attachment, mitotic progression and chromosome segregation.</text>
</comment>
<keyword evidence="10" id="KW-0159">Chromosome partition</keyword>
<evidence type="ECO:0000256" key="13">
    <source>
        <dbReference type="ARBA" id="ARBA00023010"/>
    </source>
</evidence>
<evidence type="ECO:0000256" key="16">
    <source>
        <dbReference type="ARBA" id="ARBA00023306"/>
    </source>
</evidence>
<evidence type="ECO:0000256" key="4">
    <source>
        <dbReference type="ARBA" id="ARBA00022454"/>
    </source>
</evidence>
<keyword evidence="8" id="KW-0498">Mitosis</keyword>
<keyword evidence="12" id="KW-0653">Protein transport</keyword>
<keyword evidence="15" id="KW-0539">Nucleus</keyword>
<name>A0AAV4B1W9_9GAST</name>
<keyword evidence="3" id="KW-0813">Transport</keyword>
<dbReference type="GO" id="GO:0000776">
    <property type="term" value="C:kinetochore"/>
    <property type="evidence" value="ECO:0007669"/>
    <property type="project" value="UniProtKB-KW"/>
</dbReference>
<keyword evidence="9" id="KW-0509">mRNA transport</keyword>
<keyword evidence="4" id="KW-0158">Chromosome</keyword>
<dbReference type="SUPFAM" id="SSF50978">
    <property type="entry name" value="WD40 repeat-like"/>
    <property type="match status" value="1"/>
</dbReference>
<dbReference type="PANTHER" id="PTHR22806:SF0">
    <property type="entry name" value="NUCLEOPORIN NUP37"/>
    <property type="match status" value="1"/>
</dbReference>